<organism evidence="3 4">
    <name type="scientific">Clostridium faecium</name>
    <dbReference type="NCBI Taxonomy" id="2762223"/>
    <lineage>
        <taxon>Bacteria</taxon>
        <taxon>Bacillati</taxon>
        <taxon>Bacillota</taxon>
        <taxon>Clostridia</taxon>
        <taxon>Eubacteriales</taxon>
        <taxon>Clostridiaceae</taxon>
        <taxon>Clostridium</taxon>
    </lineage>
</organism>
<dbReference type="PROSITE" id="PS51849">
    <property type="entry name" value="RSGI_N"/>
    <property type="match status" value="1"/>
</dbReference>
<keyword evidence="1" id="KW-0812">Transmembrane</keyword>
<reference evidence="3 4" key="1">
    <citation type="submission" date="2020-08" db="EMBL/GenBank/DDBJ databases">
        <title>A Genomic Blueprint of the Chicken Gut Microbiome.</title>
        <authorList>
            <person name="Gilroy R."/>
            <person name="Ravi A."/>
            <person name="Getino M."/>
            <person name="Pursley I."/>
            <person name="Horton D.L."/>
            <person name="Alikhan N.-F."/>
            <person name="Baker D."/>
            <person name="Gharbi K."/>
            <person name="Hall N."/>
            <person name="Watson M."/>
            <person name="Adriaenssens E.M."/>
            <person name="Foster-Nyarko E."/>
            <person name="Jarju S."/>
            <person name="Secka A."/>
            <person name="Antonio M."/>
            <person name="Oren A."/>
            <person name="Chaudhuri R."/>
            <person name="La Ragione R.M."/>
            <person name="Hildebrand F."/>
            <person name="Pallen M.J."/>
        </authorList>
    </citation>
    <scope>NUCLEOTIDE SEQUENCE [LARGE SCALE GENOMIC DNA]</scope>
    <source>
        <strain evidence="3 4">N37</strain>
    </source>
</reference>
<feature type="domain" description="RsgI N-terminal anti-sigma" evidence="2">
    <location>
        <begin position="3"/>
        <end position="51"/>
    </location>
</feature>
<protein>
    <recommendedName>
        <fullName evidence="2">RsgI N-terminal anti-sigma domain-containing protein</fullName>
    </recommendedName>
</protein>
<gene>
    <name evidence="3" type="ORF">H9637_16480</name>
</gene>
<evidence type="ECO:0000259" key="2">
    <source>
        <dbReference type="PROSITE" id="PS51849"/>
    </source>
</evidence>
<name>A0ABR8YWE3_9CLOT</name>
<sequence length="189" mass="21262">MDKTGKVINIDGNKVYLVTKDKEFVTVKRNHIKPIIGELYTGSIIKKPTMFSYLVPGMIFIFLIAGIVYIFNSFSVKASLVADMNCTITIDVNNNNKIVKVSATDSNGFNLINTVNVVGNPLNDGLMILFDEAVNQKQLRILDGFHNGEVKIYITKNKKNSNLDLEQFAKYANSKKYIVDINNNNNKFE</sequence>
<accession>A0ABR8YWE3</accession>
<evidence type="ECO:0000256" key="1">
    <source>
        <dbReference type="SAM" id="Phobius"/>
    </source>
</evidence>
<keyword evidence="1" id="KW-1133">Transmembrane helix</keyword>
<dbReference type="EMBL" id="JACSQB010000156">
    <property type="protein sequence ID" value="MBD8048606.1"/>
    <property type="molecule type" value="Genomic_DNA"/>
</dbReference>
<dbReference type="InterPro" id="IPR024449">
    <property type="entry name" value="Anti-sigma_RsgI_N"/>
</dbReference>
<evidence type="ECO:0000313" key="4">
    <source>
        <dbReference type="Proteomes" id="UP000627166"/>
    </source>
</evidence>
<keyword evidence="1" id="KW-0472">Membrane</keyword>
<feature type="transmembrane region" description="Helical" evidence="1">
    <location>
        <begin position="51"/>
        <end position="71"/>
    </location>
</feature>
<dbReference type="RefSeq" id="WP_191741551.1">
    <property type="nucleotide sequence ID" value="NZ_JACSQB010000156.1"/>
</dbReference>
<proteinExistence type="predicted"/>
<keyword evidence="4" id="KW-1185">Reference proteome</keyword>
<dbReference type="Proteomes" id="UP000627166">
    <property type="component" value="Unassembled WGS sequence"/>
</dbReference>
<comment type="caution">
    <text evidence="3">The sequence shown here is derived from an EMBL/GenBank/DDBJ whole genome shotgun (WGS) entry which is preliminary data.</text>
</comment>
<evidence type="ECO:0000313" key="3">
    <source>
        <dbReference type="EMBL" id="MBD8048606.1"/>
    </source>
</evidence>